<comment type="caution">
    <text evidence="2">The sequence shown here is derived from an EMBL/GenBank/DDBJ whole genome shotgun (WGS) entry which is preliminary data.</text>
</comment>
<dbReference type="EMBL" id="AZBU02000002">
    <property type="protein sequence ID" value="TKR95152.1"/>
    <property type="molecule type" value="Genomic_DNA"/>
</dbReference>
<keyword evidence="1" id="KW-0472">Membrane</keyword>
<accession>A0A4U5PF55</accession>
<reference evidence="2 3" key="2">
    <citation type="journal article" date="2019" name="G3 (Bethesda)">
        <title>Hybrid Assembly of the Genome of the Entomopathogenic Nematode Steinernema carpocapsae Identifies the X-Chromosome.</title>
        <authorList>
            <person name="Serra L."/>
            <person name="Macchietto M."/>
            <person name="Macias-Munoz A."/>
            <person name="McGill C.J."/>
            <person name="Rodriguez I.M."/>
            <person name="Rodriguez B."/>
            <person name="Murad R."/>
            <person name="Mortazavi A."/>
        </authorList>
    </citation>
    <scope>NUCLEOTIDE SEQUENCE [LARGE SCALE GENOMIC DNA]</scope>
    <source>
        <strain evidence="2 3">ALL</strain>
    </source>
</reference>
<feature type="transmembrane region" description="Helical" evidence="1">
    <location>
        <begin position="6"/>
        <end position="25"/>
    </location>
</feature>
<evidence type="ECO:0000256" key="1">
    <source>
        <dbReference type="SAM" id="Phobius"/>
    </source>
</evidence>
<gene>
    <name evidence="2" type="ORF">L596_009357</name>
</gene>
<keyword evidence="3" id="KW-1185">Reference proteome</keyword>
<reference evidence="2 3" key="1">
    <citation type="journal article" date="2015" name="Genome Biol.">
        <title>Comparative genomics of Steinernema reveals deeply conserved gene regulatory networks.</title>
        <authorList>
            <person name="Dillman A.R."/>
            <person name="Macchietto M."/>
            <person name="Porter C.F."/>
            <person name="Rogers A."/>
            <person name="Williams B."/>
            <person name="Antoshechkin I."/>
            <person name="Lee M.M."/>
            <person name="Goodwin Z."/>
            <person name="Lu X."/>
            <person name="Lewis E.E."/>
            <person name="Goodrich-Blair H."/>
            <person name="Stock S.P."/>
            <person name="Adams B.J."/>
            <person name="Sternberg P.W."/>
            <person name="Mortazavi A."/>
        </authorList>
    </citation>
    <scope>NUCLEOTIDE SEQUENCE [LARGE SCALE GENOMIC DNA]</scope>
    <source>
        <strain evidence="2 3">ALL</strain>
    </source>
</reference>
<evidence type="ECO:0000313" key="3">
    <source>
        <dbReference type="Proteomes" id="UP000298663"/>
    </source>
</evidence>
<name>A0A4U5PF55_STECR</name>
<sequence length="113" mass="12446">MSQTVTVPVVIGVVICITLPSRICLDNRFIDQVNFKDSNPDSHWFTSDKSHNRIQRLLRNVSALYSLSKMELPMSCSRHADPAHVKTQTGGHESVYAVAAAAPGRGRSIRTAI</sequence>
<keyword evidence="1" id="KW-0812">Transmembrane</keyword>
<dbReference type="AlphaFoldDB" id="A0A4U5PF55"/>
<keyword evidence="1" id="KW-1133">Transmembrane helix</keyword>
<proteinExistence type="predicted"/>
<protein>
    <submittedName>
        <fullName evidence="2">Uncharacterized protein</fullName>
    </submittedName>
</protein>
<organism evidence="2 3">
    <name type="scientific">Steinernema carpocapsae</name>
    <name type="common">Entomopathogenic nematode</name>
    <dbReference type="NCBI Taxonomy" id="34508"/>
    <lineage>
        <taxon>Eukaryota</taxon>
        <taxon>Metazoa</taxon>
        <taxon>Ecdysozoa</taxon>
        <taxon>Nematoda</taxon>
        <taxon>Chromadorea</taxon>
        <taxon>Rhabditida</taxon>
        <taxon>Tylenchina</taxon>
        <taxon>Panagrolaimomorpha</taxon>
        <taxon>Strongyloidoidea</taxon>
        <taxon>Steinernematidae</taxon>
        <taxon>Steinernema</taxon>
    </lineage>
</organism>
<dbReference type="Proteomes" id="UP000298663">
    <property type="component" value="Unassembled WGS sequence"/>
</dbReference>
<evidence type="ECO:0000313" key="2">
    <source>
        <dbReference type="EMBL" id="TKR95152.1"/>
    </source>
</evidence>